<organism evidence="2 3">
    <name type="scientific">Paraburkholderia hospita</name>
    <dbReference type="NCBI Taxonomy" id="169430"/>
    <lineage>
        <taxon>Bacteria</taxon>
        <taxon>Pseudomonadati</taxon>
        <taxon>Pseudomonadota</taxon>
        <taxon>Betaproteobacteria</taxon>
        <taxon>Burkholderiales</taxon>
        <taxon>Burkholderiaceae</taxon>
        <taxon>Paraburkholderia</taxon>
    </lineage>
</organism>
<reference evidence="2 3" key="1">
    <citation type="submission" date="2018-01" db="EMBL/GenBank/DDBJ databases">
        <title>Species boundaries and ecological features among Paraburkholderia terrae DSMZ17804T, P. hospita DSMZ17164T and P. caribensis DSMZ13236T.</title>
        <authorList>
            <person name="Pratama A.A."/>
        </authorList>
    </citation>
    <scope>NUCLEOTIDE SEQUENCE [LARGE SCALE GENOMIC DNA]</scope>
    <source>
        <strain evidence="2 3">DSM 17164</strain>
    </source>
</reference>
<evidence type="ECO:0000313" key="2">
    <source>
        <dbReference type="EMBL" id="AUT67041.1"/>
    </source>
</evidence>
<dbReference type="Gene3D" id="3.30.420.610">
    <property type="entry name" value="LOTUS domain-like"/>
    <property type="match status" value="1"/>
</dbReference>
<gene>
    <name evidence="2" type="ORF">C2L64_00800</name>
</gene>
<dbReference type="PROSITE" id="PS51644">
    <property type="entry name" value="HTH_OST"/>
    <property type="match status" value="1"/>
</dbReference>
<dbReference type="GeneID" id="55526880"/>
<dbReference type="Pfam" id="PF12872">
    <property type="entry name" value="OST-HTH"/>
    <property type="match status" value="1"/>
</dbReference>
<proteinExistence type="predicted"/>
<accession>A0AAN1J423</accession>
<dbReference type="Proteomes" id="UP000236649">
    <property type="component" value="Chromosome 1"/>
</dbReference>
<feature type="domain" description="HTH OST-type" evidence="1">
    <location>
        <begin position="1"/>
        <end position="80"/>
    </location>
</feature>
<protein>
    <submittedName>
        <fullName evidence="2">DUF3825 domain-containing protein</fullName>
    </submittedName>
</protein>
<dbReference type="AlphaFoldDB" id="A0AAN1J423"/>
<dbReference type="CDD" id="cd10146">
    <property type="entry name" value="LabA_like_C"/>
    <property type="match status" value="1"/>
</dbReference>
<evidence type="ECO:0000259" key="1">
    <source>
        <dbReference type="PROSITE" id="PS51644"/>
    </source>
</evidence>
<dbReference type="InterPro" id="IPR041966">
    <property type="entry name" value="LOTUS-like"/>
</dbReference>
<dbReference type="KEGG" id="phs:C2L64_00800"/>
<name>A0AAN1J423_9BURK</name>
<dbReference type="Pfam" id="PF12873">
    <property type="entry name" value="DUF3825"/>
    <property type="match status" value="1"/>
</dbReference>
<sequence>MQQELKDIVRSAYLAACDSEDAPVDLAELGIAIRSIAPSFSPRQYGFDKLRPLLESLSDVLDVVKDDSIHPPRFFARPADAKAAAGSPVQPPEQQSSRTVRAKLDENLYDFAFLPKQRFAELAALAIPERWSFGVQASEADEFSLLRNFVKYTFARLVFEKKVSYSADGQWAAFNTGLVDNRYEQIFALFSRNHVPGRQDWHLDRFCIAGEDFFGKQLVKSFCPLPEPAYYFSDVRDVIYDINAGAPIVDWHHVIVENVDRIPLQVVRRTPVSGFEFQDCSDMSDDALEAYKSAFADAISADRAGYKSIKDRFVAALELALKRVRWNFRTAVPIYFPRERKVSLLLPLSLISESKTDLALVVQRTESGNYLGQTIYPLEWAYANARLVSRPESDWLAATQIEVAETAAASVEQAA</sequence>
<dbReference type="RefSeq" id="WP_090834899.1">
    <property type="nucleotide sequence ID" value="NZ_CADFGJ010000002.1"/>
</dbReference>
<dbReference type="InterPro" id="IPR024437">
    <property type="entry name" value="DUF3825"/>
</dbReference>
<dbReference type="EMBL" id="CP026105">
    <property type="protein sequence ID" value="AUT67041.1"/>
    <property type="molecule type" value="Genomic_DNA"/>
</dbReference>
<dbReference type="InterPro" id="IPR025605">
    <property type="entry name" value="OST-HTH/LOTUS_dom"/>
</dbReference>
<evidence type="ECO:0000313" key="3">
    <source>
        <dbReference type="Proteomes" id="UP000236649"/>
    </source>
</evidence>